<sequence>MAKVYQGTSTSTVNVANGDRMVVFDYADIYTTTGDAVNLLGGLATTELHNFGWISGASNGVNIIAPFANVINYGTIFSLDVDAINLAFAVDNGVQRIVNHGLISSGDEIIDVDTLNTFQLIVENHGQMIARTGSAIIYGATTTSVTVTNTGLMSGGVLNMVSTGSALLRNTGEIMTTRVNATADGGATILNSGAIVGLKAFDTVIQTGAAADVVVNSGTIYGSVSLGAGSDRYIAQGFGTASGTVDGGIGSDTILGGDAADILSGGDDGDQILGRGGDDVLTGEAGNDLMLGGAGNDSMSGGTGNDTMNSQDGDDTMLGDAGNDGMTGGAGADDMRGGADDDTMNGQDGEDNLEGEAGNDILRGGNGDDALAGGLGFDLLTGGQGADSFVFRALAETVVGANRDQILDFQQGQDIIVVAGLSPGVFEFRGTAGFAPSGNPELRLFETATGSTIVQFDADGNGSIDAEIRVANVTGLTAEDFVL</sequence>
<gene>
    <name evidence="4" type="primary">hlyA_13</name>
    <name evidence="4" type="ORF">MAA8898_04283</name>
</gene>
<name>A0A238L4T2_9RHOB</name>
<dbReference type="GO" id="GO:0005576">
    <property type="term" value="C:extracellular region"/>
    <property type="evidence" value="ECO:0007669"/>
    <property type="project" value="UniProtKB-SubCell"/>
</dbReference>
<evidence type="ECO:0000313" key="5">
    <source>
        <dbReference type="Proteomes" id="UP000207598"/>
    </source>
</evidence>
<dbReference type="PANTHER" id="PTHR38340:SF1">
    <property type="entry name" value="S-LAYER PROTEIN"/>
    <property type="match status" value="1"/>
</dbReference>
<dbReference type="EMBL" id="FXYF01000016">
    <property type="protein sequence ID" value="SMX49402.1"/>
    <property type="molecule type" value="Genomic_DNA"/>
</dbReference>
<feature type="compositionally biased region" description="Polar residues" evidence="3">
    <location>
        <begin position="297"/>
        <end position="311"/>
    </location>
</feature>
<evidence type="ECO:0000256" key="3">
    <source>
        <dbReference type="SAM" id="MobiDB-lite"/>
    </source>
</evidence>
<dbReference type="PRINTS" id="PR00313">
    <property type="entry name" value="CABNDNGRPT"/>
</dbReference>
<dbReference type="AlphaFoldDB" id="A0A238L4T2"/>
<proteinExistence type="predicted"/>
<dbReference type="Pfam" id="PF00353">
    <property type="entry name" value="HemolysinCabind"/>
    <property type="match status" value="3"/>
</dbReference>
<dbReference type="GO" id="GO:0005509">
    <property type="term" value="F:calcium ion binding"/>
    <property type="evidence" value="ECO:0007669"/>
    <property type="project" value="InterPro"/>
</dbReference>
<keyword evidence="5" id="KW-1185">Reference proteome</keyword>
<dbReference type="InterPro" id="IPR018511">
    <property type="entry name" value="Hemolysin-typ_Ca-bd_CS"/>
</dbReference>
<organism evidence="4 5">
    <name type="scientific">Maliponia aquimaris</name>
    <dbReference type="NCBI Taxonomy" id="1673631"/>
    <lineage>
        <taxon>Bacteria</taxon>
        <taxon>Pseudomonadati</taxon>
        <taxon>Pseudomonadota</taxon>
        <taxon>Alphaproteobacteria</taxon>
        <taxon>Rhodobacterales</taxon>
        <taxon>Paracoccaceae</taxon>
        <taxon>Maliponia</taxon>
    </lineage>
</organism>
<dbReference type="Gene3D" id="2.150.10.10">
    <property type="entry name" value="Serralysin-like metalloprotease, C-terminal"/>
    <property type="match status" value="3"/>
</dbReference>
<dbReference type="Proteomes" id="UP000207598">
    <property type="component" value="Unassembled WGS sequence"/>
</dbReference>
<feature type="compositionally biased region" description="Acidic residues" evidence="3">
    <location>
        <begin position="340"/>
        <end position="354"/>
    </location>
</feature>
<comment type="subcellular location">
    <subcellularLocation>
        <location evidence="1">Secreted</location>
    </subcellularLocation>
</comment>
<protein>
    <submittedName>
        <fullName evidence="4">Hemolysin, chromosomal</fullName>
    </submittedName>
</protein>
<dbReference type="PROSITE" id="PS00330">
    <property type="entry name" value="HEMOLYSIN_CALCIUM"/>
    <property type="match status" value="3"/>
</dbReference>
<dbReference type="InterPro" id="IPR011049">
    <property type="entry name" value="Serralysin-like_metalloprot_C"/>
</dbReference>
<dbReference type="InterPro" id="IPR001343">
    <property type="entry name" value="Hemolysn_Ca-bd"/>
</dbReference>
<dbReference type="OrthoDB" id="7863760at2"/>
<keyword evidence="2" id="KW-0964">Secreted</keyword>
<dbReference type="PANTHER" id="PTHR38340">
    <property type="entry name" value="S-LAYER PROTEIN"/>
    <property type="match status" value="1"/>
</dbReference>
<dbReference type="SUPFAM" id="SSF51120">
    <property type="entry name" value="beta-Roll"/>
    <property type="match status" value="2"/>
</dbReference>
<feature type="region of interest" description="Disordered" evidence="3">
    <location>
        <begin position="284"/>
        <end position="364"/>
    </location>
</feature>
<dbReference type="RefSeq" id="WP_094023034.1">
    <property type="nucleotide sequence ID" value="NZ_FXYF01000016.1"/>
</dbReference>
<dbReference type="InterPro" id="IPR050557">
    <property type="entry name" value="RTX_toxin/Mannuronan_C5-epim"/>
</dbReference>
<accession>A0A238L4T2</accession>
<evidence type="ECO:0000256" key="2">
    <source>
        <dbReference type="ARBA" id="ARBA00022525"/>
    </source>
</evidence>
<reference evidence="4 5" key="1">
    <citation type="submission" date="2017-05" db="EMBL/GenBank/DDBJ databases">
        <authorList>
            <person name="Song R."/>
            <person name="Chenine A.L."/>
            <person name="Ruprecht R.M."/>
        </authorList>
    </citation>
    <scope>NUCLEOTIDE SEQUENCE [LARGE SCALE GENOMIC DNA]</scope>
    <source>
        <strain evidence="4 5">CECT 8898</strain>
    </source>
</reference>
<evidence type="ECO:0000256" key="1">
    <source>
        <dbReference type="ARBA" id="ARBA00004613"/>
    </source>
</evidence>
<evidence type="ECO:0000313" key="4">
    <source>
        <dbReference type="EMBL" id="SMX49402.1"/>
    </source>
</evidence>